<sequence>MRSKTTAAEPDLGEELTILCRICNKKIPIFDVEQHSKECYTKSVGSATKGKVSGENDALKPRTKKVTIEDFVPVGTISKGAFGTVFKVRKVDTGDYFALKVMQKARLIRKNQVDRVKGERDVIPRMSNTAAGHFIVRFFWTFQTNDYVFIVMEYLPTDLQHMLTMVGGLEESVVKQYVAELVVALEFCHSSGIVHRDIKPDNILIANDGHLRLIDFGLSSLGKNRDGPIDGHASSLFQDVTMIDEEDLTAETRKFSVVGTPEYLAPEVLLGEGHSYPVDWWALGVLMFEMLFGVPPFTAPDRDTIFELITSAQLEFPYGAELDASPTAMDLMTRLLDKNPGDRLGSVGDGQEIRAHPFFDGVNWGQLWSQQCGTRLPIPKQPESTANDMAQHEFDTTGWHMFLKDQSSPINSAVDGSFVVDGESLSLGAMGGDPFLNFQFSFTDYRGLMDLTIDQARLAQEAATHGLR</sequence>
<evidence type="ECO:0000256" key="1">
    <source>
        <dbReference type="ARBA" id="ARBA00012513"/>
    </source>
</evidence>
<proteinExistence type="predicted"/>
<dbReference type="InterPro" id="IPR008271">
    <property type="entry name" value="Ser/Thr_kinase_AS"/>
</dbReference>
<dbReference type="GO" id="GO:0035556">
    <property type="term" value="P:intracellular signal transduction"/>
    <property type="evidence" value="ECO:0007669"/>
    <property type="project" value="TreeGrafter"/>
</dbReference>
<keyword evidence="6 11" id="KW-0418">Kinase</keyword>
<accession>A0A8J6EA54</accession>
<keyword evidence="7" id="KW-0067">ATP-binding</keyword>
<evidence type="ECO:0000256" key="3">
    <source>
        <dbReference type="ARBA" id="ARBA00022553"/>
    </source>
</evidence>
<keyword evidence="2" id="KW-0723">Serine/threonine-protein kinase</keyword>
<keyword evidence="5" id="KW-0547">Nucleotide-binding</keyword>
<dbReference type="PROSITE" id="PS50011">
    <property type="entry name" value="PROTEIN_KINASE_DOM"/>
    <property type="match status" value="1"/>
</dbReference>
<dbReference type="Gene3D" id="1.10.510.10">
    <property type="entry name" value="Transferase(Phosphotransferase) domain 1"/>
    <property type="match status" value="1"/>
</dbReference>
<evidence type="ECO:0000256" key="4">
    <source>
        <dbReference type="ARBA" id="ARBA00022679"/>
    </source>
</evidence>
<evidence type="ECO:0000256" key="9">
    <source>
        <dbReference type="ARBA" id="ARBA00048679"/>
    </source>
</evidence>
<dbReference type="OrthoDB" id="162894at2759"/>
<dbReference type="GO" id="GO:0007010">
    <property type="term" value="P:cytoskeleton organization"/>
    <property type="evidence" value="ECO:0007669"/>
    <property type="project" value="UniProtKB-ARBA"/>
</dbReference>
<dbReference type="InterPro" id="IPR050236">
    <property type="entry name" value="Ser_Thr_kinase_AGC"/>
</dbReference>
<dbReference type="Proteomes" id="UP000717585">
    <property type="component" value="Unassembled WGS sequence"/>
</dbReference>
<dbReference type="InterPro" id="IPR011009">
    <property type="entry name" value="Kinase-like_dom_sf"/>
</dbReference>
<evidence type="ECO:0000256" key="7">
    <source>
        <dbReference type="ARBA" id="ARBA00022840"/>
    </source>
</evidence>
<evidence type="ECO:0000256" key="8">
    <source>
        <dbReference type="ARBA" id="ARBA00047899"/>
    </source>
</evidence>
<gene>
    <name evidence="11" type="ORF">J8273_4342</name>
</gene>
<evidence type="ECO:0000256" key="2">
    <source>
        <dbReference type="ARBA" id="ARBA00022527"/>
    </source>
</evidence>
<dbReference type="EMBL" id="JAHDYR010000016">
    <property type="protein sequence ID" value="KAG9394240.1"/>
    <property type="molecule type" value="Genomic_DNA"/>
</dbReference>
<dbReference type="PANTHER" id="PTHR24356:SF1">
    <property type="entry name" value="SERINE_THREONINE-PROTEIN KINASE GREATWALL"/>
    <property type="match status" value="1"/>
</dbReference>
<dbReference type="GO" id="GO:0005524">
    <property type="term" value="F:ATP binding"/>
    <property type="evidence" value="ECO:0007669"/>
    <property type="project" value="UniProtKB-KW"/>
</dbReference>
<evidence type="ECO:0000256" key="5">
    <source>
        <dbReference type="ARBA" id="ARBA00022741"/>
    </source>
</evidence>
<dbReference type="Gene3D" id="3.30.200.20">
    <property type="entry name" value="Phosphorylase Kinase, domain 1"/>
    <property type="match status" value="1"/>
</dbReference>
<dbReference type="Pfam" id="PF00069">
    <property type="entry name" value="Pkinase"/>
    <property type="match status" value="1"/>
</dbReference>
<organism evidence="11 12">
    <name type="scientific">Carpediemonas membranifera</name>
    <dbReference type="NCBI Taxonomy" id="201153"/>
    <lineage>
        <taxon>Eukaryota</taxon>
        <taxon>Metamonada</taxon>
        <taxon>Carpediemonas-like organisms</taxon>
        <taxon>Carpediemonas</taxon>
    </lineage>
</organism>
<dbReference type="SMART" id="SM00220">
    <property type="entry name" value="S_TKc"/>
    <property type="match status" value="1"/>
</dbReference>
<dbReference type="PANTHER" id="PTHR24356">
    <property type="entry name" value="SERINE/THREONINE-PROTEIN KINASE"/>
    <property type="match status" value="1"/>
</dbReference>
<dbReference type="EC" id="2.7.11.1" evidence="1"/>
<dbReference type="FunFam" id="1.10.510.10:FF:000024">
    <property type="entry name" value="Probable serine/threonine-protein kinase cot-1"/>
    <property type="match status" value="1"/>
</dbReference>
<dbReference type="InterPro" id="IPR000719">
    <property type="entry name" value="Prot_kinase_dom"/>
</dbReference>
<comment type="catalytic activity">
    <reaction evidence="8">
        <text>L-threonyl-[protein] + ATP = O-phospho-L-threonyl-[protein] + ADP + H(+)</text>
        <dbReference type="Rhea" id="RHEA:46608"/>
        <dbReference type="Rhea" id="RHEA-COMP:11060"/>
        <dbReference type="Rhea" id="RHEA-COMP:11605"/>
        <dbReference type="ChEBI" id="CHEBI:15378"/>
        <dbReference type="ChEBI" id="CHEBI:30013"/>
        <dbReference type="ChEBI" id="CHEBI:30616"/>
        <dbReference type="ChEBI" id="CHEBI:61977"/>
        <dbReference type="ChEBI" id="CHEBI:456216"/>
        <dbReference type="EC" id="2.7.11.1"/>
    </reaction>
</comment>
<protein>
    <recommendedName>
        <fullName evidence="1">non-specific serine/threonine protein kinase</fullName>
        <ecNumber evidence="1">2.7.11.1</ecNumber>
    </recommendedName>
</protein>
<comment type="caution">
    <text evidence="11">The sequence shown here is derived from an EMBL/GenBank/DDBJ whole genome shotgun (WGS) entry which is preliminary data.</text>
</comment>
<reference evidence="11" key="1">
    <citation type="submission" date="2021-05" db="EMBL/GenBank/DDBJ databases">
        <title>A free-living protist that lacks canonical eukaryotic 1 DNA replication and segregation systems.</title>
        <authorList>
            <person name="Salas-Leiva D.E."/>
            <person name="Tromer E.C."/>
            <person name="Curtis B.A."/>
            <person name="Jerlstrom-Hultqvist J."/>
            <person name="Kolisko M."/>
            <person name="Yi Z."/>
            <person name="Salas-Leiva J.S."/>
            <person name="Gallot-Lavallee L."/>
            <person name="Kops G.J.P.L."/>
            <person name="Archibald J.M."/>
            <person name="Simpson A.G.B."/>
            <person name="Roger A.J."/>
        </authorList>
    </citation>
    <scope>NUCLEOTIDE SEQUENCE</scope>
    <source>
        <strain evidence="11">BICM</strain>
    </source>
</reference>
<evidence type="ECO:0000313" key="11">
    <source>
        <dbReference type="EMBL" id="KAG9394240.1"/>
    </source>
</evidence>
<keyword evidence="4" id="KW-0808">Transferase</keyword>
<keyword evidence="12" id="KW-1185">Reference proteome</keyword>
<evidence type="ECO:0000259" key="10">
    <source>
        <dbReference type="PROSITE" id="PS50011"/>
    </source>
</evidence>
<evidence type="ECO:0000256" key="6">
    <source>
        <dbReference type="ARBA" id="ARBA00022777"/>
    </source>
</evidence>
<name>A0A8J6EA54_9EUKA</name>
<dbReference type="AlphaFoldDB" id="A0A8J6EA54"/>
<dbReference type="CDD" id="cd05579">
    <property type="entry name" value="STKc_MAST_like"/>
    <property type="match status" value="1"/>
</dbReference>
<dbReference type="PROSITE" id="PS00108">
    <property type="entry name" value="PROTEIN_KINASE_ST"/>
    <property type="match status" value="1"/>
</dbReference>
<dbReference type="SUPFAM" id="SSF56112">
    <property type="entry name" value="Protein kinase-like (PK-like)"/>
    <property type="match status" value="1"/>
</dbReference>
<comment type="catalytic activity">
    <reaction evidence="9">
        <text>L-seryl-[protein] + ATP = O-phospho-L-seryl-[protein] + ADP + H(+)</text>
        <dbReference type="Rhea" id="RHEA:17989"/>
        <dbReference type="Rhea" id="RHEA-COMP:9863"/>
        <dbReference type="Rhea" id="RHEA-COMP:11604"/>
        <dbReference type="ChEBI" id="CHEBI:15378"/>
        <dbReference type="ChEBI" id="CHEBI:29999"/>
        <dbReference type="ChEBI" id="CHEBI:30616"/>
        <dbReference type="ChEBI" id="CHEBI:83421"/>
        <dbReference type="ChEBI" id="CHEBI:456216"/>
        <dbReference type="EC" id="2.7.11.1"/>
    </reaction>
</comment>
<dbReference type="GO" id="GO:0004674">
    <property type="term" value="F:protein serine/threonine kinase activity"/>
    <property type="evidence" value="ECO:0007669"/>
    <property type="project" value="UniProtKB-KW"/>
</dbReference>
<keyword evidence="3" id="KW-0597">Phosphoprotein</keyword>
<evidence type="ECO:0000313" key="12">
    <source>
        <dbReference type="Proteomes" id="UP000717585"/>
    </source>
</evidence>
<feature type="domain" description="Protein kinase" evidence="10">
    <location>
        <begin position="71"/>
        <end position="359"/>
    </location>
</feature>